<keyword evidence="6" id="KW-0681">Retinal protein</keyword>
<feature type="transmembrane region" description="Helical" evidence="11">
    <location>
        <begin position="12"/>
        <end position="30"/>
    </location>
</feature>
<gene>
    <name evidence="12" type="ORF">ACFR9U_11780</name>
</gene>
<dbReference type="Pfam" id="PF01036">
    <property type="entry name" value="Bac_rhodopsin"/>
    <property type="match status" value="1"/>
</dbReference>
<dbReference type="PRINTS" id="PR00251">
    <property type="entry name" value="BACTRLOPSIN"/>
</dbReference>
<dbReference type="PROSITE" id="PS00950">
    <property type="entry name" value="BACTERIAL_OPSIN_1"/>
    <property type="match status" value="1"/>
</dbReference>
<evidence type="ECO:0000256" key="10">
    <source>
        <dbReference type="ARBA" id="ARBA00023170"/>
    </source>
</evidence>
<keyword evidence="7 11" id="KW-1133">Transmembrane helix</keyword>
<evidence type="ECO:0000256" key="5">
    <source>
        <dbReference type="ARBA" id="ARBA00022692"/>
    </source>
</evidence>
<accession>A0ABD6CCC3</accession>
<feature type="transmembrane region" description="Helical" evidence="11">
    <location>
        <begin position="83"/>
        <end position="101"/>
    </location>
</feature>
<evidence type="ECO:0000256" key="11">
    <source>
        <dbReference type="SAM" id="Phobius"/>
    </source>
</evidence>
<evidence type="ECO:0000256" key="3">
    <source>
        <dbReference type="ARBA" id="ARBA00022543"/>
    </source>
</evidence>
<name>A0ABD6CCC3_9EURY</name>
<dbReference type="PANTHER" id="PTHR28286:SF2">
    <property type="entry name" value="BACTERIORHODOPSIN _OPSIN, NOPA (EUROFUNG)"/>
    <property type="match status" value="1"/>
</dbReference>
<dbReference type="AlphaFoldDB" id="A0ABD6CCC3"/>
<proteinExistence type="inferred from homology"/>
<dbReference type="InterPro" id="IPR018229">
    <property type="entry name" value="Rhodopsin_retinal_BS"/>
</dbReference>
<keyword evidence="8" id="KW-0157">Chromophore</keyword>
<keyword evidence="13" id="KW-1185">Reference proteome</keyword>
<evidence type="ECO:0000256" key="8">
    <source>
        <dbReference type="ARBA" id="ARBA00022991"/>
    </source>
</evidence>
<organism evidence="12 13">
    <name type="scientific">Halorientalis brevis</name>
    <dbReference type="NCBI Taxonomy" id="1126241"/>
    <lineage>
        <taxon>Archaea</taxon>
        <taxon>Methanobacteriati</taxon>
        <taxon>Methanobacteriota</taxon>
        <taxon>Stenosarchaea group</taxon>
        <taxon>Halobacteria</taxon>
        <taxon>Halobacteriales</taxon>
        <taxon>Haloarculaceae</taxon>
        <taxon>Halorientalis</taxon>
    </lineage>
</organism>
<dbReference type="InterPro" id="IPR001425">
    <property type="entry name" value="Arc/bac/fun_rhodopsins"/>
</dbReference>
<dbReference type="RefSeq" id="WP_247380884.1">
    <property type="nucleotide sequence ID" value="NZ_JALLGV010000008.1"/>
</dbReference>
<keyword evidence="4" id="KW-0716">Sensory transduction</keyword>
<feature type="transmembrane region" description="Helical" evidence="11">
    <location>
        <begin position="39"/>
        <end position="63"/>
    </location>
</feature>
<evidence type="ECO:0000256" key="6">
    <source>
        <dbReference type="ARBA" id="ARBA00022925"/>
    </source>
</evidence>
<evidence type="ECO:0000256" key="9">
    <source>
        <dbReference type="ARBA" id="ARBA00023136"/>
    </source>
</evidence>
<dbReference type="PANTHER" id="PTHR28286">
    <property type="match status" value="1"/>
</dbReference>
<keyword evidence="10" id="KW-0675">Receptor</keyword>
<evidence type="ECO:0000313" key="12">
    <source>
        <dbReference type="EMBL" id="MFD1587664.1"/>
    </source>
</evidence>
<reference evidence="12 13" key="1">
    <citation type="journal article" date="2019" name="Int. J. Syst. Evol. Microbiol.">
        <title>The Global Catalogue of Microorganisms (GCM) 10K type strain sequencing project: providing services to taxonomists for standard genome sequencing and annotation.</title>
        <authorList>
            <consortium name="The Broad Institute Genomics Platform"/>
            <consortium name="The Broad Institute Genome Sequencing Center for Infectious Disease"/>
            <person name="Wu L."/>
            <person name="Ma J."/>
        </authorList>
    </citation>
    <scope>NUCLEOTIDE SEQUENCE [LARGE SCALE GENOMIC DNA]</scope>
    <source>
        <strain evidence="12 13">CGMCC 1.12125</strain>
    </source>
</reference>
<dbReference type="CDD" id="cd15244">
    <property type="entry name" value="7tm_bacteriorhodopsin"/>
    <property type="match status" value="1"/>
</dbReference>
<comment type="caution">
    <text evidence="12">The sequence shown here is derived from an EMBL/GenBank/DDBJ whole genome shotgun (WGS) entry which is preliminary data.</text>
</comment>
<keyword evidence="9 11" id="KW-0472">Membrane</keyword>
<dbReference type="GO" id="GO:0016020">
    <property type="term" value="C:membrane"/>
    <property type="evidence" value="ECO:0007669"/>
    <property type="project" value="UniProtKB-SubCell"/>
</dbReference>
<protein>
    <submittedName>
        <fullName evidence="12">Bacteriorhodopsin</fullName>
    </submittedName>
</protein>
<evidence type="ECO:0000256" key="7">
    <source>
        <dbReference type="ARBA" id="ARBA00022989"/>
    </source>
</evidence>
<comment type="subcellular location">
    <subcellularLocation>
        <location evidence="1">Membrane</location>
        <topology evidence="1">Multi-pass membrane protein</topology>
    </subcellularLocation>
</comment>
<evidence type="ECO:0000256" key="1">
    <source>
        <dbReference type="ARBA" id="ARBA00004141"/>
    </source>
</evidence>
<evidence type="ECO:0000313" key="13">
    <source>
        <dbReference type="Proteomes" id="UP001597119"/>
    </source>
</evidence>
<evidence type="ECO:0000256" key="4">
    <source>
        <dbReference type="ARBA" id="ARBA00022606"/>
    </source>
</evidence>
<dbReference type="Gene3D" id="1.20.1070.10">
    <property type="entry name" value="Rhodopsin 7-helix transmembrane proteins"/>
    <property type="match status" value="1"/>
</dbReference>
<keyword evidence="5 11" id="KW-0812">Transmembrane</keyword>
<feature type="transmembrane region" description="Helical" evidence="11">
    <location>
        <begin position="136"/>
        <end position="154"/>
    </location>
</feature>
<keyword evidence="3" id="KW-0600">Photoreceptor protein</keyword>
<feature type="transmembrane region" description="Helical" evidence="11">
    <location>
        <begin position="108"/>
        <end position="130"/>
    </location>
</feature>
<dbReference type="PROSITE" id="PS00327">
    <property type="entry name" value="BACTERIAL_OPSIN_RET"/>
    <property type="match status" value="1"/>
</dbReference>
<evidence type="ECO:0000256" key="2">
    <source>
        <dbReference type="ARBA" id="ARBA00008130"/>
    </source>
</evidence>
<dbReference type="SUPFAM" id="SSF81321">
    <property type="entry name" value="Family A G protein-coupled receptor-like"/>
    <property type="match status" value="1"/>
</dbReference>
<sequence>MAQPGTESIWLWIGTALMALGALAFIGMGWREEDPERQAFYIVTIFIPVIAALSYFSMAMGFGLIELQVPWQEAALDIYWARYADWLFTTPLLLLDLALLAGANRNTIGTLVGLDVGMIVTGFIATIITVSQTFRIVWWGISSGFFLALLYILVSRLSAQAATQPGDVGDLFSTLRNLTILLWTAYPIVWLIGTEGLALVPLYWETAAFMVLDVSAKVGFGFLLLRSRSTLEQATVEAPEAAAPAG</sequence>
<comment type="similarity">
    <text evidence="2">Belongs to the archaeal/bacterial/fungal opsin family.</text>
</comment>
<dbReference type="SMART" id="SM01021">
    <property type="entry name" value="Bac_rhodopsin"/>
    <property type="match status" value="1"/>
</dbReference>
<dbReference type="GO" id="GO:0007602">
    <property type="term" value="P:phototransduction"/>
    <property type="evidence" value="ECO:0007669"/>
    <property type="project" value="UniProtKB-KW"/>
</dbReference>
<dbReference type="GO" id="GO:0009881">
    <property type="term" value="F:photoreceptor activity"/>
    <property type="evidence" value="ECO:0007669"/>
    <property type="project" value="UniProtKB-KW"/>
</dbReference>
<dbReference type="Proteomes" id="UP001597119">
    <property type="component" value="Unassembled WGS sequence"/>
</dbReference>
<feature type="transmembrane region" description="Helical" evidence="11">
    <location>
        <begin position="180"/>
        <end position="200"/>
    </location>
</feature>
<dbReference type="EMBL" id="JBHUDJ010000006">
    <property type="protein sequence ID" value="MFD1587664.1"/>
    <property type="molecule type" value="Genomic_DNA"/>
</dbReference>
<feature type="transmembrane region" description="Helical" evidence="11">
    <location>
        <begin position="206"/>
        <end position="225"/>
    </location>
</feature>